<dbReference type="PIRSF" id="PIRSF037846">
    <property type="entry name" value="Autolysin_YrvJ_prd"/>
    <property type="match status" value="1"/>
</dbReference>
<evidence type="ECO:0000259" key="4">
    <source>
        <dbReference type="PROSITE" id="PS51781"/>
    </source>
</evidence>
<feature type="domain" description="SH3b" evidence="4">
    <location>
        <begin position="106"/>
        <end position="168"/>
    </location>
</feature>
<feature type="region of interest" description="Disordered" evidence="3">
    <location>
        <begin position="251"/>
        <end position="271"/>
    </location>
</feature>
<dbReference type="Pfam" id="PF01520">
    <property type="entry name" value="Amidase_3"/>
    <property type="match status" value="1"/>
</dbReference>
<dbReference type="CDD" id="cd02696">
    <property type="entry name" value="MurNAc-LAA"/>
    <property type="match status" value="1"/>
</dbReference>
<dbReference type="SUPFAM" id="SSF53187">
    <property type="entry name" value="Zn-dependent exopeptidases"/>
    <property type="match status" value="1"/>
</dbReference>
<evidence type="ECO:0000256" key="3">
    <source>
        <dbReference type="SAM" id="MobiDB-lite"/>
    </source>
</evidence>
<dbReference type="InterPro" id="IPR036028">
    <property type="entry name" value="SH3-like_dom_sf"/>
</dbReference>
<feature type="domain" description="SH3b" evidence="4">
    <location>
        <begin position="35"/>
        <end position="97"/>
    </location>
</feature>
<dbReference type="SUPFAM" id="SSF50044">
    <property type="entry name" value="SH3-domain"/>
    <property type="match status" value="1"/>
</dbReference>
<feature type="domain" description="SH3b" evidence="4">
    <location>
        <begin position="187"/>
        <end position="249"/>
    </location>
</feature>
<sequence>MKKTIGVSALVVITLVISLFANFDYTASHSFASSNAVGEITASSLNVREQPNTSSRVISSFSRGTIVELHEKTGQWYKIRVNNRWGYIHGSYVRIVQQASSGSSIIGSGEVTATRLNVRSRASTSGSVIGSLERGRKVDLYEQSGKWYKIRINNSWGYIHGDYLKVTSSNSGNSGSGSNSPAVGEVIGNGEVTASRLNVRNQASTSGSVIGSLERGRKVDLYEKSGQWYKIRINNSWGFVHGDYLKISGSGNSGSGSSGSNSGSGSQTNEVIGSGEVTATRLNVRNQASTNGNVIGSLERGSKVDLYEKTGQWYKIRINNSWGFVHGDYLRVTNAAPSDSGGSSNQGDSIIGNGEITASNLNVRSSASTSSSIIGSLRRGAKVDLYEKSGAWYKIRHNNRWGFVHGDYIKVTNADASNPGSGNSNSNINLSGKTIFLDPGHGGRDPGAVVNGVYESHLVFDISNKLKTRLENAGAKVVMSRTSDTFVSLGNRWRQGNSSGSDIFISLHLNYFSLASASGTEVFFDRTNQGANSQKLANAIQQQLVSQLQFRDRGVKERNLEVIRFSQMPAVLVEVGFMSNQSDMNKMTNEQDKIADALLEAIDQYFK</sequence>
<evidence type="ECO:0000256" key="2">
    <source>
        <dbReference type="ARBA" id="ARBA00023316"/>
    </source>
</evidence>
<gene>
    <name evidence="5" type="ORF">KS407_09850</name>
</gene>
<dbReference type="PANTHER" id="PTHR34408:SF1">
    <property type="entry name" value="GLYCOSYL HYDROLASE FAMILY 19 DOMAIN-CONTAINING PROTEIN HI_1415"/>
    <property type="match status" value="1"/>
</dbReference>
<keyword evidence="1" id="KW-0378">Hydrolase</keyword>
<evidence type="ECO:0000313" key="6">
    <source>
        <dbReference type="Proteomes" id="UP000790580"/>
    </source>
</evidence>
<evidence type="ECO:0000313" key="5">
    <source>
        <dbReference type="EMBL" id="MBU9721744.1"/>
    </source>
</evidence>
<dbReference type="InterPro" id="IPR003646">
    <property type="entry name" value="SH3-like_bac-type"/>
</dbReference>
<dbReference type="InterPro" id="IPR002508">
    <property type="entry name" value="MurNAc-LAA_cat"/>
</dbReference>
<dbReference type="PROSITE" id="PS51781">
    <property type="entry name" value="SH3B"/>
    <property type="match status" value="5"/>
</dbReference>
<dbReference type="Pfam" id="PF08239">
    <property type="entry name" value="SH3_3"/>
    <property type="match status" value="5"/>
</dbReference>
<comment type="caution">
    <text evidence="5">The sequence shown here is derived from an EMBL/GenBank/DDBJ whole genome shotgun (WGS) entry which is preliminary data.</text>
</comment>
<dbReference type="SMART" id="SM00646">
    <property type="entry name" value="Ami_3"/>
    <property type="match status" value="1"/>
</dbReference>
<dbReference type="Gene3D" id="3.40.630.40">
    <property type="entry name" value="Zn-dependent exopeptidases"/>
    <property type="match status" value="1"/>
</dbReference>
<dbReference type="Proteomes" id="UP000790580">
    <property type="component" value="Unassembled WGS sequence"/>
</dbReference>
<dbReference type="RefSeq" id="WP_088076542.1">
    <property type="nucleotide sequence ID" value="NZ_JAHQCR010000043.1"/>
</dbReference>
<accession>A0ABS6JT55</accession>
<organism evidence="5 6">
    <name type="scientific">Evansella alkalicola</name>
    <dbReference type="NCBI Taxonomy" id="745819"/>
    <lineage>
        <taxon>Bacteria</taxon>
        <taxon>Bacillati</taxon>
        <taxon>Bacillota</taxon>
        <taxon>Bacilli</taxon>
        <taxon>Bacillales</taxon>
        <taxon>Bacillaceae</taxon>
        <taxon>Evansella</taxon>
    </lineage>
</organism>
<dbReference type="SMART" id="SM00287">
    <property type="entry name" value="SH3b"/>
    <property type="match status" value="5"/>
</dbReference>
<feature type="domain" description="SH3b" evidence="4">
    <location>
        <begin position="272"/>
        <end position="334"/>
    </location>
</feature>
<protein>
    <submittedName>
        <fullName evidence="5">N-acetylmuramoyl-L-alanine amidase</fullName>
    </submittedName>
</protein>
<dbReference type="InterPro" id="IPR017293">
    <property type="entry name" value="N-acetylmuramoyl-L-ala_amidase"/>
</dbReference>
<dbReference type="EMBL" id="JAHQCR010000043">
    <property type="protein sequence ID" value="MBU9721744.1"/>
    <property type="molecule type" value="Genomic_DNA"/>
</dbReference>
<reference evidence="5 6" key="1">
    <citation type="submission" date="2021-06" db="EMBL/GenBank/DDBJ databases">
        <title>Bacillus sp. RD4P76, an endophyte from a halophyte.</title>
        <authorList>
            <person name="Sun J.-Q."/>
        </authorList>
    </citation>
    <scope>NUCLEOTIDE SEQUENCE [LARGE SCALE GENOMIC DNA]</scope>
    <source>
        <strain evidence="5 6">JCM 17098</strain>
    </source>
</reference>
<name>A0ABS6JT55_9BACI</name>
<keyword evidence="6" id="KW-1185">Reference proteome</keyword>
<evidence type="ECO:0000256" key="1">
    <source>
        <dbReference type="ARBA" id="ARBA00022801"/>
    </source>
</evidence>
<keyword evidence="2" id="KW-0961">Cell wall biogenesis/degradation</keyword>
<feature type="domain" description="SH3b" evidence="4">
    <location>
        <begin position="351"/>
        <end position="413"/>
    </location>
</feature>
<proteinExistence type="predicted"/>
<dbReference type="PANTHER" id="PTHR34408">
    <property type="entry name" value="FAMILY PROTEIN, PUTATIVE-RELATED"/>
    <property type="match status" value="1"/>
</dbReference>
<dbReference type="Gene3D" id="2.30.30.40">
    <property type="entry name" value="SH3 Domains"/>
    <property type="match status" value="5"/>
</dbReference>
<dbReference type="InterPro" id="IPR052354">
    <property type="entry name" value="Cell_Wall_Dynamics_Protein"/>
</dbReference>